<organism evidence="2 3">
    <name type="scientific">Oceanispirochaeta crateris</name>
    <dbReference type="NCBI Taxonomy" id="2518645"/>
    <lineage>
        <taxon>Bacteria</taxon>
        <taxon>Pseudomonadati</taxon>
        <taxon>Spirochaetota</taxon>
        <taxon>Spirochaetia</taxon>
        <taxon>Spirochaetales</taxon>
        <taxon>Spirochaetaceae</taxon>
        <taxon>Oceanispirochaeta</taxon>
    </lineage>
</organism>
<dbReference type="KEGG" id="ock:EXM22_14955"/>
<dbReference type="OrthoDB" id="9765580at2"/>
<sequence>MHKKRNLLKQYQNLYQPHVEELSDDNTKGPLALLESWQEVSTQEMGDSDYFQCREALEKRTQFNLKGAVFYADCEPAGFMIGEAVSPDVFAIHFAKGDVKYKGIYQFMFNRYAEHFCRGFKEINLEQDMGIEGLRKTKRSYLPDRMGLKNRVYFKKKAPVIPENKNRFPAWDFHL</sequence>
<evidence type="ECO:0000259" key="1">
    <source>
        <dbReference type="Pfam" id="PF09924"/>
    </source>
</evidence>
<gene>
    <name evidence="2" type="ORF">EXM22_14955</name>
</gene>
<dbReference type="Pfam" id="PF09924">
    <property type="entry name" value="LPG_synthase_C"/>
    <property type="match status" value="1"/>
</dbReference>
<dbReference type="InterPro" id="IPR016181">
    <property type="entry name" value="Acyl_CoA_acyltransferase"/>
</dbReference>
<protein>
    <submittedName>
        <fullName evidence="2">DUF2156 domain-containing protein</fullName>
    </submittedName>
</protein>
<reference evidence="2 3" key="1">
    <citation type="submission" date="2019-02" db="EMBL/GenBank/DDBJ databases">
        <title>Complete Genome Sequence and Methylome Analysis of free living Spirochaetas.</title>
        <authorList>
            <person name="Fomenkov A."/>
            <person name="Dubinina G."/>
            <person name="Leshcheva N."/>
            <person name="Mikheeva N."/>
            <person name="Grabovich M."/>
            <person name="Vincze T."/>
            <person name="Roberts R.J."/>
        </authorList>
    </citation>
    <scope>NUCLEOTIDE SEQUENCE [LARGE SCALE GENOMIC DNA]</scope>
    <source>
        <strain evidence="2 3">K2</strain>
    </source>
</reference>
<evidence type="ECO:0000313" key="3">
    <source>
        <dbReference type="Proteomes" id="UP000324209"/>
    </source>
</evidence>
<feature type="domain" description="Phosphatidylglycerol lysyltransferase C-terminal" evidence="1">
    <location>
        <begin position="1"/>
        <end position="145"/>
    </location>
</feature>
<dbReference type="SUPFAM" id="SSF55729">
    <property type="entry name" value="Acyl-CoA N-acyltransferases (Nat)"/>
    <property type="match status" value="1"/>
</dbReference>
<dbReference type="RefSeq" id="WP_149487289.1">
    <property type="nucleotide sequence ID" value="NZ_CP036150.1"/>
</dbReference>
<proteinExistence type="predicted"/>
<evidence type="ECO:0000313" key="2">
    <source>
        <dbReference type="EMBL" id="QEN09215.1"/>
    </source>
</evidence>
<dbReference type="AlphaFoldDB" id="A0A5C1QM83"/>
<keyword evidence="3" id="KW-1185">Reference proteome</keyword>
<dbReference type="InterPro" id="IPR024320">
    <property type="entry name" value="LPG_synthase_C"/>
</dbReference>
<name>A0A5C1QM83_9SPIO</name>
<dbReference type="PANTHER" id="PTHR41373">
    <property type="entry name" value="DUF2156 DOMAIN-CONTAINING PROTEIN"/>
    <property type="match status" value="1"/>
</dbReference>
<dbReference type="PANTHER" id="PTHR41373:SF1">
    <property type="entry name" value="PHOSPHATIDYLGLYCEROL LYSYLTRANSFERASE C-TERMINAL DOMAIN-CONTAINING PROTEIN"/>
    <property type="match status" value="1"/>
</dbReference>
<dbReference type="Gene3D" id="3.40.630.30">
    <property type="match status" value="1"/>
</dbReference>
<dbReference type="Proteomes" id="UP000324209">
    <property type="component" value="Chromosome"/>
</dbReference>
<dbReference type="InterPro" id="IPR016732">
    <property type="entry name" value="UCP018688"/>
</dbReference>
<dbReference type="EMBL" id="CP036150">
    <property type="protein sequence ID" value="QEN09215.1"/>
    <property type="molecule type" value="Genomic_DNA"/>
</dbReference>
<accession>A0A5C1QM83</accession>